<evidence type="ECO:0000313" key="12">
    <source>
        <dbReference type="Proteomes" id="UP000284598"/>
    </source>
</evidence>
<keyword evidence="7" id="KW-0460">Magnesium</keyword>
<dbReference type="EC" id="2.7.1.11" evidence="11"/>
<keyword evidence="8" id="KW-0324">Glycolysis</keyword>
<organism evidence="11 12">
    <name type="scientific">Eubacterium ventriosum</name>
    <dbReference type="NCBI Taxonomy" id="39496"/>
    <lineage>
        <taxon>Bacteria</taxon>
        <taxon>Bacillati</taxon>
        <taxon>Bacillota</taxon>
        <taxon>Clostridia</taxon>
        <taxon>Eubacteriales</taxon>
        <taxon>Eubacteriaceae</taxon>
        <taxon>Eubacterium</taxon>
    </lineage>
</organism>
<comment type="caution">
    <text evidence="11">The sequence shown here is derived from an EMBL/GenBank/DDBJ whole genome shotgun (WGS) entry which is preliminary data.</text>
</comment>
<keyword evidence="6 11" id="KW-0418">Kinase</keyword>
<dbReference type="GO" id="GO:0016208">
    <property type="term" value="F:AMP binding"/>
    <property type="evidence" value="ECO:0007669"/>
    <property type="project" value="TreeGrafter"/>
</dbReference>
<dbReference type="PROSITE" id="PS00433">
    <property type="entry name" value="PHOSPHOFRUCTOKINASE"/>
    <property type="match status" value="1"/>
</dbReference>
<dbReference type="PANTHER" id="PTHR13697:SF52">
    <property type="entry name" value="ATP-DEPENDENT 6-PHOSPHOFRUCTOKINASE 3"/>
    <property type="match status" value="1"/>
</dbReference>
<dbReference type="GO" id="GO:0005524">
    <property type="term" value="F:ATP binding"/>
    <property type="evidence" value="ECO:0007669"/>
    <property type="project" value="InterPro"/>
</dbReference>
<evidence type="ECO:0000256" key="3">
    <source>
        <dbReference type="ARBA" id="ARBA00022490"/>
    </source>
</evidence>
<dbReference type="Gene3D" id="3.40.50.450">
    <property type="match status" value="1"/>
</dbReference>
<dbReference type="EMBL" id="QSFO01000006">
    <property type="protein sequence ID" value="RHA54773.1"/>
    <property type="molecule type" value="Genomic_DNA"/>
</dbReference>
<evidence type="ECO:0000256" key="9">
    <source>
        <dbReference type="ARBA" id="ARBA00038478"/>
    </source>
</evidence>
<evidence type="ECO:0000256" key="5">
    <source>
        <dbReference type="ARBA" id="ARBA00022723"/>
    </source>
</evidence>
<sequence>MIKVGILTSGGDCQGLNGAMYGLVKGLTETNKDKVEIYGILDGYTGLINGDYKKMKPEEFENILNLGGSILGNSRQPFKKINEPDEKSRNKVEAMISNYKKMELDCLVVLGGNGSHKTANLLSEKGLNIVTLPKTIDNDINGTDMTFGFQSAIDIATRTLDELHTTAKSHGRIMIAEIMGNKAGWLTLYSGIAGKADVILIPEIPYNIEKISQYIKDKLKNGRKHIILAVAEGIISQEETKLSKKELKQKRAKDGYISAGYRLEAELSEKIDGEVRVVVPGHIQRGGNPCAFDRVLTSRIGVKGAELILNKQYGRMVAVQSNNITSVPLSTAVEKPKRVDPNDEIIRQVRMLGICLGD</sequence>
<gene>
    <name evidence="11" type="ORF">DW929_06020</name>
</gene>
<dbReference type="GO" id="GO:0048029">
    <property type="term" value="F:monosaccharide binding"/>
    <property type="evidence" value="ECO:0007669"/>
    <property type="project" value="TreeGrafter"/>
</dbReference>
<dbReference type="AlphaFoldDB" id="A0A413S0I1"/>
<dbReference type="InterPro" id="IPR000023">
    <property type="entry name" value="Phosphofructokinase_dom"/>
</dbReference>
<comment type="pathway">
    <text evidence="2">Carbohydrate degradation; glycolysis; D-glyceraldehyde 3-phosphate and glycerone phosphate from D-glucose: step 3/4.</text>
</comment>
<dbReference type="GO" id="GO:0061621">
    <property type="term" value="P:canonical glycolysis"/>
    <property type="evidence" value="ECO:0007669"/>
    <property type="project" value="TreeGrafter"/>
</dbReference>
<dbReference type="GO" id="GO:0042802">
    <property type="term" value="F:identical protein binding"/>
    <property type="evidence" value="ECO:0007669"/>
    <property type="project" value="TreeGrafter"/>
</dbReference>
<dbReference type="Gene3D" id="3.40.50.460">
    <property type="entry name" value="Phosphofructokinase domain"/>
    <property type="match status" value="1"/>
</dbReference>
<evidence type="ECO:0000259" key="10">
    <source>
        <dbReference type="Pfam" id="PF00365"/>
    </source>
</evidence>
<dbReference type="PANTHER" id="PTHR13697">
    <property type="entry name" value="PHOSPHOFRUCTOKINASE"/>
    <property type="match status" value="1"/>
</dbReference>
<dbReference type="InterPro" id="IPR015912">
    <property type="entry name" value="Phosphofructokinase_CS"/>
</dbReference>
<keyword evidence="4 11" id="KW-0808">Transferase</keyword>
<dbReference type="InterPro" id="IPR012003">
    <property type="entry name" value="ATP_PFK_prok-type"/>
</dbReference>
<dbReference type="Pfam" id="PF00365">
    <property type="entry name" value="PFK"/>
    <property type="match status" value="1"/>
</dbReference>
<dbReference type="GO" id="GO:0006002">
    <property type="term" value="P:fructose 6-phosphate metabolic process"/>
    <property type="evidence" value="ECO:0007669"/>
    <property type="project" value="InterPro"/>
</dbReference>
<keyword evidence="5" id="KW-0479">Metal-binding</keyword>
<dbReference type="PIRSF" id="PIRSF000532">
    <property type="entry name" value="ATP_PFK_prok"/>
    <property type="match status" value="1"/>
</dbReference>
<evidence type="ECO:0000256" key="1">
    <source>
        <dbReference type="ARBA" id="ARBA00001946"/>
    </source>
</evidence>
<dbReference type="InterPro" id="IPR035966">
    <property type="entry name" value="PKF_sf"/>
</dbReference>
<comment type="cofactor">
    <cofactor evidence="1">
        <name>Mg(2+)</name>
        <dbReference type="ChEBI" id="CHEBI:18420"/>
    </cofactor>
</comment>
<feature type="domain" description="Phosphofructokinase" evidence="10">
    <location>
        <begin position="3"/>
        <end position="307"/>
    </location>
</feature>
<dbReference type="NCBIfam" id="NF002872">
    <property type="entry name" value="PRK03202.1"/>
    <property type="match status" value="1"/>
</dbReference>
<dbReference type="RefSeq" id="WP_118025183.1">
    <property type="nucleotide sequence ID" value="NZ_JBGLEX010000001.1"/>
</dbReference>
<dbReference type="GO" id="GO:0003872">
    <property type="term" value="F:6-phosphofructokinase activity"/>
    <property type="evidence" value="ECO:0007669"/>
    <property type="project" value="UniProtKB-EC"/>
</dbReference>
<dbReference type="InterPro" id="IPR022953">
    <property type="entry name" value="ATP_PFK"/>
</dbReference>
<dbReference type="GO" id="GO:0046872">
    <property type="term" value="F:metal ion binding"/>
    <property type="evidence" value="ECO:0007669"/>
    <property type="project" value="UniProtKB-KW"/>
</dbReference>
<dbReference type="Proteomes" id="UP000284598">
    <property type="component" value="Unassembled WGS sequence"/>
</dbReference>
<name>A0A413S0I1_9FIRM</name>
<accession>A0A413S0I1</accession>
<dbReference type="PRINTS" id="PR00476">
    <property type="entry name" value="PHFRCTKINASE"/>
</dbReference>
<evidence type="ECO:0000256" key="2">
    <source>
        <dbReference type="ARBA" id="ARBA00004679"/>
    </source>
</evidence>
<evidence type="ECO:0000256" key="8">
    <source>
        <dbReference type="ARBA" id="ARBA00023152"/>
    </source>
</evidence>
<evidence type="ECO:0000256" key="7">
    <source>
        <dbReference type="ARBA" id="ARBA00022842"/>
    </source>
</evidence>
<reference evidence="11 12" key="1">
    <citation type="submission" date="2018-08" db="EMBL/GenBank/DDBJ databases">
        <title>A genome reference for cultivated species of the human gut microbiota.</title>
        <authorList>
            <person name="Zou Y."/>
            <person name="Xue W."/>
            <person name="Luo G."/>
        </authorList>
    </citation>
    <scope>NUCLEOTIDE SEQUENCE [LARGE SCALE GENOMIC DNA]</scope>
    <source>
        <strain evidence="11 12">AM43-2</strain>
    </source>
</reference>
<evidence type="ECO:0000256" key="6">
    <source>
        <dbReference type="ARBA" id="ARBA00022777"/>
    </source>
</evidence>
<dbReference type="GO" id="GO:0030388">
    <property type="term" value="P:fructose 1,6-bisphosphate metabolic process"/>
    <property type="evidence" value="ECO:0007669"/>
    <property type="project" value="TreeGrafter"/>
</dbReference>
<proteinExistence type="inferred from homology"/>
<comment type="similarity">
    <text evidence="9">Belongs to the phosphofructokinase type A (PFKA) family.</text>
</comment>
<dbReference type="SUPFAM" id="SSF53784">
    <property type="entry name" value="Phosphofructokinase"/>
    <property type="match status" value="1"/>
</dbReference>
<keyword evidence="3" id="KW-0963">Cytoplasm</keyword>
<evidence type="ECO:0000313" key="11">
    <source>
        <dbReference type="EMBL" id="RHA54773.1"/>
    </source>
</evidence>
<protein>
    <submittedName>
        <fullName evidence="11">ATP-dependent 6-phosphofructokinase</fullName>
        <ecNumber evidence="11">2.7.1.11</ecNumber>
    </submittedName>
</protein>
<evidence type="ECO:0000256" key="4">
    <source>
        <dbReference type="ARBA" id="ARBA00022679"/>
    </source>
</evidence>
<dbReference type="GO" id="GO:0005945">
    <property type="term" value="C:6-phosphofructokinase complex"/>
    <property type="evidence" value="ECO:0007669"/>
    <property type="project" value="TreeGrafter"/>
</dbReference>
<dbReference type="GO" id="GO:0070095">
    <property type="term" value="F:fructose-6-phosphate binding"/>
    <property type="evidence" value="ECO:0007669"/>
    <property type="project" value="TreeGrafter"/>
</dbReference>
<dbReference type="UniPathway" id="UPA00109">
    <property type="reaction ID" value="UER00182"/>
</dbReference>